<evidence type="ECO:0000256" key="5">
    <source>
        <dbReference type="ARBA" id="ARBA00022737"/>
    </source>
</evidence>
<dbReference type="PANTHER" id="PTHR24261:SF7">
    <property type="entry name" value="KRINGLE DOMAIN-CONTAINING PROTEIN"/>
    <property type="match status" value="1"/>
</dbReference>
<dbReference type="SMART" id="SM00130">
    <property type="entry name" value="KR"/>
    <property type="match status" value="2"/>
</dbReference>
<feature type="disulfide bond" evidence="8">
    <location>
        <begin position="505"/>
        <end position="582"/>
    </location>
</feature>
<organism evidence="14 15">
    <name type="scientific">Branchiostoma belcheri</name>
    <name type="common">Amphioxus</name>
    <dbReference type="NCBI Taxonomy" id="7741"/>
    <lineage>
        <taxon>Eukaryota</taxon>
        <taxon>Metazoa</taxon>
        <taxon>Chordata</taxon>
        <taxon>Cephalochordata</taxon>
        <taxon>Leptocardii</taxon>
        <taxon>Amphioxiformes</taxon>
        <taxon>Branchiostomatidae</taxon>
        <taxon>Branchiostoma</taxon>
    </lineage>
</organism>
<feature type="disulfide bond" evidence="8">
    <location>
        <begin position="526"/>
        <end position="565"/>
    </location>
</feature>
<dbReference type="SMART" id="SM00202">
    <property type="entry name" value="SR"/>
    <property type="match status" value="1"/>
</dbReference>
<feature type="disulfide bond" evidence="9">
    <location>
        <begin position="470"/>
        <end position="480"/>
    </location>
</feature>
<dbReference type="PROSITE" id="PS00021">
    <property type="entry name" value="KRINGLE_1"/>
    <property type="match status" value="2"/>
</dbReference>
<dbReference type="InterPro" id="IPR001190">
    <property type="entry name" value="SRCR"/>
</dbReference>
<dbReference type="SUPFAM" id="SSF57440">
    <property type="entry name" value="Kringle-like"/>
    <property type="match status" value="2"/>
</dbReference>
<evidence type="ECO:0000256" key="6">
    <source>
        <dbReference type="ARBA" id="ARBA00023157"/>
    </source>
</evidence>
<reference evidence="15" key="1">
    <citation type="submission" date="2025-08" db="UniProtKB">
        <authorList>
            <consortium name="RefSeq"/>
        </authorList>
    </citation>
    <scope>IDENTIFICATION</scope>
    <source>
        <tissue evidence="15">Gonad</tissue>
    </source>
</reference>
<dbReference type="Proteomes" id="UP000515135">
    <property type="component" value="Unplaced"/>
</dbReference>
<feature type="coiled-coil region" evidence="10">
    <location>
        <begin position="111"/>
        <end position="145"/>
    </location>
</feature>
<evidence type="ECO:0000256" key="1">
    <source>
        <dbReference type="ARBA" id="ARBA00004613"/>
    </source>
</evidence>
<keyword evidence="6 9" id="KW-1015">Disulfide bond</keyword>
<dbReference type="InterPro" id="IPR000001">
    <property type="entry name" value="Kringle"/>
</dbReference>
<evidence type="ECO:0000256" key="3">
    <source>
        <dbReference type="ARBA" id="ARBA00022572"/>
    </source>
</evidence>
<keyword evidence="14" id="KW-1185">Reference proteome</keyword>
<evidence type="ECO:0000256" key="8">
    <source>
        <dbReference type="PROSITE-ProRule" id="PRU00121"/>
    </source>
</evidence>
<evidence type="ECO:0000313" key="15">
    <source>
        <dbReference type="RefSeq" id="XP_019635037.1"/>
    </source>
</evidence>
<sequence length="996" mass="110622">MVMVTSLVCLLRDKTGVSSAPVEPESEGELQIAKKIGELDTNLKNIRETMTAFKDMLSGLDKRFLALDSRVLSLESKYKENQVEELRENFLERLDNMDISLQVIREDVRVFKELDAKILALEERQDGLEARLAATNENLETAVNASIERADVVEKVDSIVLRVESLENKTVTRAQLHEDLVVFKWMGPKILALDERQDGLEAGLDATNENLLEAAVNASIERSEVQGTVDSIVLRVESLENKTVSRAQLHEDLLVFKWMGPKILALDEGHDNLTAALAKTSENLLEVAVNASIERADVVEMVDSVVLRVESLENKTVSRVQLHEDLISTCSTCAATSISTELMAEIMSTVESRFGESSGPAAESNETLESGGQQEGSDGAQEESNEEQEESSGAVDESVDIRLVGGSDSHEGRVEVLYDGQWGTICDDGMDIFDARVVCRQLGYPGAHGAKYAAFFGEGSGPIWMDDVSCTGSETSISQCSHAGWGVHNCGHHEDVGVICIQKNCQVGNGESYRGTVSVTATGKTCQRWDNQTVHWSGHTPENYPSSGLEQNYCRNPDGDSGVWCYTTDPNTRWHYCDVPVCANCQAVDPASYRGTVSVTETGKTCQRWDSGRHPYTHGNYPSSGLEQNYCRNPDGEPRVWCFTTESTLSWEYCDVLLCENEISPTLEAVSGGTLIGGGTYGCNHDYMYGENQPWWTVDLGGNYTVSRISLLNRADCCKVSDTARTWREDLRCRRDFQAEDGSPAECNPDSLWGCCSESSWCGYTTDHCDCYYCIDYRSKGVRLASNPSWVVDSTGRLRDAANALDGNIRTYWNSEDTPRYHNNWYIILDLRAPTTLIRIGVNNYGDTTHDTAAFRLQKSLVGAPYSWEDVTSVYNVQAGTDQSQVFGEFRETARYWKFVVTRTHEGYQPWLSELNLYRISAAQRQQNFMVRVGPSLEERSRLNEQCGEAYMDTPLDGQTIEVACDPPISGRYVSILLVEPSDALTLCEVEVYGTS</sequence>
<feature type="compositionally biased region" description="Polar residues" evidence="11">
    <location>
        <begin position="364"/>
        <end position="376"/>
    </location>
</feature>
<evidence type="ECO:0000256" key="4">
    <source>
        <dbReference type="ARBA" id="ARBA00022729"/>
    </source>
</evidence>
<dbReference type="GO" id="GO:0004175">
    <property type="term" value="F:endopeptidase activity"/>
    <property type="evidence" value="ECO:0007669"/>
    <property type="project" value="TreeGrafter"/>
</dbReference>
<dbReference type="Gene3D" id="2.40.20.10">
    <property type="entry name" value="Plasminogen Kringle 4"/>
    <property type="match status" value="2"/>
</dbReference>
<dbReference type="Pfam" id="PF00530">
    <property type="entry name" value="SRCR"/>
    <property type="match status" value="1"/>
</dbReference>
<feature type="compositionally biased region" description="Acidic residues" evidence="11">
    <location>
        <begin position="380"/>
        <end position="390"/>
    </location>
</feature>
<dbReference type="Gene3D" id="2.60.120.260">
    <property type="entry name" value="Galactose-binding domain-like"/>
    <property type="match status" value="3"/>
</dbReference>
<dbReference type="CDD" id="cd00108">
    <property type="entry name" value="KR"/>
    <property type="match status" value="2"/>
</dbReference>
<feature type="disulfide bond" evidence="9">
    <location>
        <begin position="439"/>
        <end position="500"/>
    </location>
</feature>
<dbReference type="GO" id="GO:0005615">
    <property type="term" value="C:extracellular space"/>
    <property type="evidence" value="ECO:0007669"/>
    <property type="project" value="TreeGrafter"/>
</dbReference>
<keyword evidence="7" id="KW-0325">Glycoprotein</keyword>
<evidence type="ECO:0000313" key="14">
    <source>
        <dbReference type="Proteomes" id="UP000515135"/>
    </source>
</evidence>
<evidence type="ECO:0000256" key="10">
    <source>
        <dbReference type="SAM" id="Coils"/>
    </source>
</evidence>
<dbReference type="InterPro" id="IPR008979">
    <property type="entry name" value="Galactose-bd-like_sf"/>
</dbReference>
<dbReference type="PRINTS" id="PR00258">
    <property type="entry name" value="SPERACTRCPTR"/>
</dbReference>
<keyword evidence="4" id="KW-0732">Signal</keyword>
<dbReference type="GO" id="GO:0016020">
    <property type="term" value="C:membrane"/>
    <property type="evidence" value="ECO:0007669"/>
    <property type="project" value="InterPro"/>
</dbReference>
<protein>
    <submittedName>
        <fullName evidence="15">Uncharacterized protein LOC109478025</fullName>
    </submittedName>
</protein>
<dbReference type="SUPFAM" id="SSF49785">
    <property type="entry name" value="Galactose-binding domain-like"/>
    <property type="match status" value="3"/>
</dbReference>
<dbReference type="AlphaFoldDB" id="A0A6P4ZVR2"/>
<dbReference type="GeneID" id="109478025"/>
<evidence type="ECO:0000256" key="11">
    <source>
        <dbReference type="SAM" id="MobiDB-lite"/>
    </source>
</evidence>
<proteinExistence type="predicted"/>
<dbReference type="InterPro" id="IPR018056">
    <property type="entry name" value="Kringle_CS"/>
</dbReference>
<evidence type="ECO:0000256" key="2">
    <source>
        <dbReference type="ARBA" id="ARBA00022525"/>
    </source>
</evidence>
<keyword evidence="10" id="KW-0175">Coiled coil</keyword>
<feature type="disulfide bond" evidence="9">
    <location>
        <begin position="426"/>
        <end position="490"/>
    </location>
</feature>
<accession>A0A6P4ZVR2</accession>
<dbReference type="PRINTS" id="PR00018">
    <property type="entry name" value="KRINGLE"/>
</dbReference>
<comment type="subcellular location">
    <subcellularLocation>
        <location evidence="1">Secreted</location>
    </subcellularLocation>
</comment>
<dbReference type="KEGG" id="bbel:109478025"/>
<evidence type="ECO:0000256" key="9">
    <source>
        <dbReference type="PROSITE-ProRule" id="PRU00196"/>
    </source>
</evidence>
<dbReference type="CDD" id="cd10909">
    <property type="entry name" value="ChtBD1_GH18_2"/>
    <property type="match status" value="1"/>
</dbReference>
<dbReference type="Pfam" id="PF22633">
    <property type="entry name" value="F5_F8_type_C_2"/>
    <property type="match status" value="2"/>
</dbReference>
<dbReference type="GO" id="GO:0005102">
    <property type="term" value="F:signaling receptor binding"/>
    <property type="evidence" value="ECO:0007669"/>
    <property type="project" value="TreeGrafter"/>
</dbReference>
<evidence type="ECO:0000259" key="12">
    <source>
        <dbReference type="PROSITE" id="PS50070"/>
    </source>
</evidence>
<dbReference type="PROSITE" id="PS50287">
    <property type="entry name" value="SRCR_2"/>
    <property type="match status" value="1"/>
</dbReference>
<dbReference type="InterPro" id="IPR050759">
    <property type="entry name" value="Serine_protease_kringle"/>
</dbReference>
<feature type="disulfide bond" evidence="8">
    <location>
        <begin position="554"/>
        <end position="577"/>
    </location>
</feature>
<comment type="caution">
    <text evidence="8">Lacks conserved residue(s) required for the propagation of feature annotation.</text>
</comment>
<dbReference type="SUPFAM" id="SSF56487">
    <property type="entry name" value="SRCR-like"/>
    <property type="match status" value="1"/>
</dbReference>
<dbReference type="PROSITE" id="PS50070">
    <property type="entry name" value="KRINGLE_2"/>
    <property type="match status" value="2"/>
</dbReference>
<feature type="disulfide bond" evidence="8">
    <location>
        <begin position="631"/>
        <end position="654"/>
    </location>
</feature>
<dbReference type="InterPro" id="IPR036772">
    <property type="entry name" value="SRCR-like_dom_sf"/>
</dbReference>
<name>A0A6P4ZVR2_BRABE</name>
<evidence type="ECO:0000259" key="13">
    <source>
        <dbReference type="PROSITE" id="PS50287"/>
    </source>
</evidence>
<feature type="domain" description="Kringle" evidence="12">
    <location>
        <begin position="584"/>
        <end position="659"/>
    </location>
</feature>
<gene>
    <name evidence="15" type="primary">LOC109478025</name>
</gene>
<dbReference type="OrthoDB" id="10278711at2759"/>
<feature type="domain" description="Kringle" evidence="12">
    <location>
        <begin position="504"/>
        <end position="582"/>
    </location>
</feature>
<dbReference type="InterPro" id="IPR013806">
    <property type="entry name" value="Kringle-like"/>
</dbReference>
<keyword evidence="2" id="KW-0964">Secreted</keyword>
<feature type="domain" description="SRCR" evidence="13">
    <location>
        <begin position="401"/>
        <end position="501"/>
    </location>
</feature>
<dbReference type="FunFam" id="3.10.250.10:FF:000006">
    <property type="entry name" value="neurotrypsin isoform X2"/>
    <property type="match status" value="1"/>
</dbReference>
<dbReference type="Pfam" id="PF00051">
    <property type="entry name" value="Kringle"/>
    <property type="match status" value="2"/>
</dbReference>
<dbReference type="InterPro" id="IPR038178">
    <property type="entry name" value="Kringle_sf"/>
</dbReference>
<keyword evidence="5" id="KW-0677">Repeat</keyword>
<feature type="region of interest" description="Disordered" evidence="11">
    <location>
        <begin position="351"/>
        <end position="400"/>
    </location>
</feature>
<evidence type="ECO:0000256" key="7">
    <source>
        <dbReference type="ARBA" id="ARBA00023180"/>
    </source>
</evidence>
<dbReference type="PANTHER" id="PTHR24261">
    <property type="entry name" value="PLASMINOGEN-RELATED"/>
    <property type="match status" value="1"/>
</dbReference>
<dbReference type="Gene3D" id="3.10.250.10">
    <property type="entry name" value="SRCR-like domain"/>
    <property type="match status" value="1"/>
</dbReference>
<dbReference type="RefSeq" id="XP_019635037.1">
    <property type="nucleotide sequence ID" value="XM_019779478.1"/>
</dbReference>
<keyword evidence="3 8" id="KW-0420">Kringle</keyword>